<organism evidence="1 2">
    <name type="scientific">Kyrpidia spormannii</name>
    <dbReference type="NCBI Taxonomy" id="2055160"/>
    <lineage>
        <taxon>Bacteria</taxon>
        <taxon>Bacillati</taxon>
        <taxon>Bacillota</taxon>
        <taxon>Bacilli</taxon>
        <taxon>Bacillales</taxon>
        <taxon>Alicyclobacillaceae</taxon>
        <taxon>Kyrpidia</taxon>
    </lineage>
</organism>
<gene>
    <name evidence="1" type="ORF">COOX1_1263</name>
</gene>
<evidence type="ECO:0000313" key="1">
    <source>
        <dbReference type="EMBL" id="CAB3392143.1"/>
    </source>
</evidence>
<reference evidence="1 2" key="1">
    <citation type="submission" date="2020-04" db="EMBL/GenBank/DDBJ databases">
        <authorList>
            <person name="Hogendoorn C."/>
        </authorList>
    </citation>
    <scope>NUCLEOTIDE SEQUENCE [LARGE SCALE GENOMIC DNA]</scope>
    <source>
        <strain evidence="1">COOX1</strain>
    </source>
</reference>
<protein>
    <submittedName>
        <fullName evidence="1">Uncharacterized protein</fullName>
    </submittedName>
</protein>
<dbReference type="AlphaFoldDB" id="A0A6F9E495"/>
<sequence length="25" mass="2993">MEWIVEYFIYVGILNGGDELQEFVE</sequence>
<accession>A0A6F9E495</accession>
<proteinExistence type="predicted"/>
<evidence type="ECO:0000313" key="2">
    <source>
        <dbReference type="Proteomes" id="UP000502196"/>
    </source>
</evidence>
<name>A0A6F9E495_9BACL</name>
<dbReference type="Proteomes" id="UP000502196">
    <property type="component" value="Chromosome"/>
</dbReference>
<dbReference type="EMBL" id="LR792683">
    <property type="protein sequence ID" value="CAB3392143.1"/>
    <property type="molecule type" value="Genomic_DNA"/>
</dbReference>